<dbReference type="GO" id="GO:0016018">
    <property type="term" value="F:cyclosporin A binding"/>
    <property type="evidence" value="ECO:0007669"/>
    <property type="project" value="TreeGrafter"/>
</dbReference>
<dbReference type="EC" id="5.2.1.8" evidence="3"/>
<dbReference type="HOGENOM" id="CLU_012062_39_0_1"/>
<dbReference type="PROSITE" id="PS00170">
    <property type="entry name" value="CSA_PPIASE_1"/>
    <property type="match status" value="1"/>
</dbReference>
<proteinExistence type="inferred from homology"/>
<feature type="chain" id="PRO_5036530352" description="Peptidyl-prolyl cis-trans isomerase" evidence="3">
    <location>
        <begin position="18"/>
        <end position="144"/>
    </location>
</feature>
<dbReference type="InParanoid" id="K1QUQ2"/>
<sequence>MSVLVAFLLLNLHYVMGGDLTVTKKVFFDVKIGGKDAGRMVIGLFGEAVPKTAENFAQLATGVQGYGYEGSKFHRVIKDFMIQGGDFDKADGSGSKSIYGKYFPDENFKINHHGSGWLSMANAGRKTSSSIYQTYLKQYSKTRL</sequence>
<dbReference type="PANTHER" id="PTHR11071:SF561">
    <property type="entry name" value="PEPTIDYL-PROLYL CIS-TRANS ISOMERASE D-RELATED"/>
    <property type="match status" value="1"/>
</dbReference>
<evidence type="ECO:0000256" key="2">
    <source>
        <dbReference type="ARBA" id="ARBA00023235"/>
    </source>
</evidence>
<dbReference type="GO" id="GO:0006457">
    <property type="term" value="P:protein folding"/>
    <property type="evidence" value="ECO:0007669"/>
    <property type="project" value="InterPro"/>
</dbReference>
<protein>
    <recommendedName>
        <fullName evidence="3">Peptidyl-prolyl cis-trans isomerase</fullName>
        <shortName evidence="3">PPIase</shortName>
        <ecNumber evidence="3">5.2.1.8</ecNumber>
    </recommendedName>
</protein>
<organism evidence="4">
    <name type="scientific">Magallana gigas</name>
    <name type="common">Pacific oyster</name>
    <name type="synonym">Crassostrea gigas</name>
    <dbReference type="NCBI Taxonomy" id="29159"/>
    <lineage>
        <taxon>Eukaryota</taxon>
        <taxon>Metazoa</taxon>
        <taxon>Spiralia</taxon>
        <taxon>Lophotrochozoa</taxon>
        <taxon>Mollusca</taxon>
        <taxon>Bivalvia</taxon>
        <taxon>Autobranchia</taxon>
        <taxon>Pteriomorphia</taxon>
        <taxon>Ostreida</taxon>
        <taxon>Ostreoidea</taxon>
        <taxon>Ostreidae</taxon>
        <taxon>Magallana</taxon>
    </lineage>
</organism>
<name>K1QUQ2_MAGGI</name>
<evidence type="ECO:0000313" key="4">
    <source>
        <dbReference type="EMBL" id="EKC37378.1"/>
    </source>
</evidence>
<reference evidence="4" key="1">
    <citation type="journal article" date="2012" name="Nature">
        <title>The oyster genome reveals stress adaptation and complexity of shell formation.</title>
        <authorList>
            <person name="Zhang G."/>
            <person name="Fang X."/>
            <person name="Guo X."/>
            <person name="Li L."/>
            <person name="Luo R."/>
            <person name="Xu F."/>
            <person name="Yang P."/>
            <person name="Zhang L."/>
            <person name="Wang X."/>
            <person name="Qi H."/>
            <person name="Xiong Z."/>
            <person name="Que H."/>
            <person name="Xie Y."/>
            <person name="Holland P.W."/>
            <person name="Paps J."/>
            <person name="Zhu Y."/>
            <person name="Wu F."/>
            <person name="Chen Y."/>
            <person name="Wang J."/>
            <person name="Peng C."/>
            <person name="Meng J."/>
            <person name="Yang L."/>
            <person name="Liu J."/>
            <person name="Wen B."/>
            <person name="Zhang N."/>
            <person name="Huang Z."/>
            <person name="Zhu Q."/>
            <person name="Feng Y."/>
            <person name="Mount A."/>
            <person name="Hedgecock D."/>
            <person name="Xu Z."/>
            <person name="Liu Y."/>
            <person name="Domazet-Loso T."/>
            <person name="Du Y."/>
            <person name="Sun X."/>
            <person name="Zhang S."/>
            <person name="Liu B."/>
            <person name="Cheng P."/>
            <person name="Jiang X."/>
            <person name="Li J."/>
            <person name="Fan D."/>
            <person name="Wang W."/>
            <person name="Fu W."/>
            <person name="Wang T."/>
            <person name="Wang B."/>
            <person name="Zhang J."/>
            <person name="Peng Z."/>
            <person name="Li Y."/>
            <person name="Li N."/>
            <person name="Wang J."/>
            <person name="Chen M."/>
            <person name="He Y."/>
            <person name="Tan F."/>
            <person name="Song X."/>
            <person name="Zheng Q."/>
            <person name="Huang R."/>
            <person name="Yang H."/>
            <person name="Du X."/>
            <person name="Chen L."/>
            <person name="Yang M."/>
            <person name="Gaffney P.M."/>
            <person name="Wang S."/>
            <person name="Luo L."/>
            <person name="She Z."/>
            <person name="Ming Y."/>
            <person name="Huang W."/>
            <person name="Zhang S."/>
            <person name="Huang B."/>
            <person name="Zhang Y."/>
            <person name="Qu T."/>
            <person name="Ni P."/>
            <person name="Miao G."/>
            <person name="Wang J."/>
            <person name="Wang Q."/>
            <person name="Steinberg C.E."/>
            <person name="Wang H."/>
            <person name="Li N."/>
            <person name="Qian L."/>
            <person name="Zhang G."/>
            <person name="Li Y."/>
            <person name="Yang H."/>
            <person name="Liu X."/>
            <person name="Wang J."/>
            <person name="Yin Y."/>
            <person name="Wang J."/>
        </authorList>
    </citation>
    <scope>NUCLEOTIDE SEQUENCE [LARGE SCALE GENOMIC DNA]</scope>
    <source>
        <strain evidence="4">05x7-T-G4-1.051#20</strain>
    </source>
</reference>
<evidence type="ECO:0000256" key="3">
    <source>
        <dbReference type="RuleBase" id="RU363019"/>
    </source>
</evidence>
<dbReference type="InterPro" id="IPR029000">
    <property type="entry name" value="Cyclophilin-like_dom_sf"/>
</dbReference>
<keyword evidence="3" id="KW-0732">Signal</keyword>
<dbReference type="PROSITE" id="PS50072">
    <property type="entry name" value="CSA_PPIASE_2"/>
    <property type="match status" value="1"/>
</dbReference>
<keyword evidence="1 3" id="KW-0697">Rotamase</keyword>
<keyword evidence="2 3" id="KW-0413">Isomerase</keyword>
<comment type="similarity">
    <text evidence="3">Belongs to the cyclophilin-type PPIase family.</text>
</comment>
<dbReference type="InterPro" id="IPR002130">
    <property type="entry name" value="Cyclophilin-type_PPIase_dom"/>
</dbReference>
<accession>K1QUQ2</accession>
<gene>
    <name evidence="4" type="ORF">CGI_10023850</name>
</gene>
<evidence type="ECO:0000256" key="1">
    <source>
        <dbReference type="ARBA" id="ARBA00023110"/>
    </source>
</evidence>
<feature type="signal peptide" evidence="3">
    <location>
        <begin position="1"/>
        <end position="17"/>
    </location>
</feature>
<dbReference type="AlphaFoldDB" id="K1QUQ2"/>
<dbReference type="PRINTS" id="PR00153">
    <property type="entry name" value="CSAPPISMRASE"/>
</dbReference>
<dbReference type="PANTHER" id="PTHR11071">
    <property type="entry name" value="PEPTIDYL-PROLYL CIS-TRANS ISOMERASE"/>
    <property type="match status" value="1"/>
</dbReference>
<dbReference type="Gene3D" id="2.40.100.10">
    <property type="entry name" value="Cyclophilin-like"/>
    <property type="match status" value="1"/>
</dbReference>
<comment type="function">
    <text evidence="3">PPIases accelerate the folding of proteins. It catalyzes the cis-trans isomerization of proline imidic peptide bonds in oligopeptides.</text>
</comment>
<dbReference type="GO" id="GO:0005737">
    <property type="term" value="C:cytoplasm"/>
    <property type="evidence" value="ECO:0007669"/>
    <property type="project" value="TreeGrafter"/>
</dbReference>
<dbReference type="GO" id="GO:0003755">
    <property type="term" value="F:peptidyl-prolyl cis-trans isomerase activity"/>
    <property type="evidence" value="ECO:0007669"/>
    <property type="project" value="UniProtKB-UniRule"/>
</dbReference>
<dbReference type="InterPro" id="IPR020892">
    <property type="entry name" value="Cyclophilin-type_PPIase_CS"/>
</dbReference>
<dbReference type="SUPFAM" id="SSF50891">
    <property type="entry name" value="Cyclophilin-like"/>
    <property type="match status" value="1"/>
</dbReference>
<dbReference type="EMBL" id="JH818171">
    <property type="protein sequence ID" value="EKC37378.1"/>
    <property type="molecule type" value="Genomic_DNA"/>
</dbReference>
<dbReference type="Pfam" id="PF00160">
    <property type="entry name" value="Pro_isomerase"/>
    <property type="match status" value="1"/>
</dbReference>
<comment type="catalytic activity">
    <reaction evidence="3">
        <text>[protein]-peptidylproline (omega=180) = [protein]-peptidylproline (omega=0)</text>
        <dbReference type="Rhea" id="RHEA:16237"/>
        <dbReference type="Rhea" id="RHEA-COMP:10747"/>
        <dbReference type="Rhea" id="RHEA-COMP:10748"/>
        <dbReference type="ChEBI" id="CHEBI:83833"/>
        <dbReference type="ChEBI" id="CHEBI:83834"/>
        <dbReference type="EC" id="5.2.1.8"/>
    </reaction>
</comment>